<feature type="compositionally biased region" description="Basic and acidic residues" evidence="1">
    <location>
        <begin position="165"/>
        <end position="177"/>
    </location>
</feature>
<organism evidence="2 3">
    <name type="scientific">Holothuria leucospilota</name>
    <name type="common">Black long sea cucumber</name>
    <name type="synonym">Mertensiothuria leucospilota</name>
    <dbReference type="NCBI Taxonomy" id="206669"/>
    <lineage>
        <taxon>Eukaryota</taxon>
        <taxon>Metazoa</taxon>
        <taxon>Echinodermata</taxon>
        <taxon>Eleutherozoa</taxon>
        <taxon>Echinozoa</taxon>
        <taxon>Holothuroidea</taxon>
        <taxon>Aspidochirotacea</taxon>
        <taxon>Aspidochirotida</taxon>
        <taxon>Holothuriidae</taxon>
        <taxon>Holothuria</taxon>
    </lineage>
</organism>
<reference evidence="2" key="1">
    <citation type="submission" date="2021-10" db="EMBL/GenBank/DDBJ databases">
        <title>Tropical sea cucumber genome reveals ecological adaptation and Cuvierian tubules defense mechanism.</title>
        <authorList>
            <person name="Chen T."/>
        </authorList>
    </citation>
    <scope>NUCLEOTIDE SEQUENCE</scope>
    <source>
        <strain evidence="2">Nanhai2018</strain>
        <tissue evidence="2">Muscle</tissue>
    </source>
</reference>
<feature type="region of interest" description="Disordered" evidence="1">
    <location>
        <begin position="165"/>
        <end position="207"/>
    </location>
</feature>
<gene>
    <name evidence="2" type="ORF">HOLleu_20547</name>
</gene>
<sequence>MDPASMRSQRGKKSAYRVSELDVRKRNNAVEESLRAELSNLNERERQSVRSLQNQTRNFLDSIQTVKLGRRKVNKSLTRNHNPVSRSRSGSLTSVCPRPRTCLADTYREDELSDDTEVVKLPSINIGPAERYRSLMRPSSSALQRRRFSENDALVESLRRFHALRIDNQKSGQKDEIDSSSSSQPPQSQPPKAKVRGRSGSCFGRLISSPSTFALDIKEDKNRDDDTRSEYVNEVENEVSENDIAVNFIEPSAGCNDDTKPHKNENIYVSFDKGEDLNDDNVSTNHDISVEQIVPQIVITEYENSSSSMGSLDNIKDRQDSNLLRTQVKRRPSRIPSAKSDWSRNRPLREARKKNMALLPSTFAALSMSRRFSSPDPAEDAVKAHQMFLEKLNRRRRSEQSELSQRVNDFLKQIKPSAGDDFTSIDREVSSSET</sequence>
<evidence type="ECO:0000256" key="1">
    <source>
        <dbReference type="SAM" id="MobiDB-lite"/>
    </source>
</evidence>
<name>A0A9Q1H8J4_HOLLE</name>
<protein>
    <submittedName>
        <fullName evidence="2">Uncharacterized protein</fullName>
    </submittedName>
</protein>
<comment type="caution">
    <text evidence="2">The sequence shown here is derived from an EMBL/GenBank/DDBJ whole genome shotgun (WGS) entry which is preliminary data.</text>
</comment>
<dbReference type="AlphaFoldDB" id="A0A9Q1H8J4"/>
<dbReference type="Proteomes" id="UP001152320">
    <property type="component" value="Chromosome 9"/>
</dbReference>
<accession>A0A9Q1H8J4</accession>
<evidence type="ECO:0000313" key="3">
    <source>
        <dbReference type="Proteomes" id="UP001152320"/>
    </source>
</evidence>
<dbReference type="OrthoDB" id="10514434at2759"/>
<keyword evidence="3" id="KW-1185">Reference proteome</keyword>
<feature type="region of interest" description="Disordered" evidence="1">
    <location>
        <begin position="1"/>
        <end position="20"/>
    </location>
</feature>
<feature type="compositionally biased region" description="Basic and acidic residues" evidence="1">
    <location>
        <begin position="424"/>
        <end position="434"/>
    </location>
</feature>
<feature type="region of interest" description="Disordered" evidence="1">
    <location>
        <begin position="411"/>
        <end position="434"/>
    </location>
</feature>
<dbReference type="EMBL" id="JAIZAY010000009">
    <property type="protein sequence ID" value="KAJ8036540.1"/>
    <property type="molecule type" value="Genomic_DNA"/>
</dbReference>
<proteinExistence type="predicted"/>
<evidence type="ECO:0000313" key="2">
    <source>
        <dbReference type="EMBL" id="KAJ8036540.1"/>
    </source>
</evidence>
<feature type="region of interest" description="Disordered" evidence="1">
    <location>
        <begin position="329"/>
        <end position="348"/>
    </location>
</feature>